<evidence type="ECO:0000313" key="2">
    <source>
        <dbReference type="EMBL" id="QJF53135.1"/>
    </source>
</evidence>
<proteinExistence type="predicted"/>
<dbReference type="InterPro" id="IPR009506">
    <property type="entry name" value="YjiS-like"/>
</dbReference>
<evidence type="ECO:0000313" key="3">
    <source>
        <dbReference type="Proteomes" id="UP000503308"/>
    </source>
</evidence>
<accession>A0A858SWR1</accession>
<dbReference type="Pfam" id="PF06568">
    <property type="entry name" value="YjiS-like"/>
    <property type="match status" value="1"/>
</dbReference>
<sequence length="75" mass="8387">MDHTQTHTDSVLERVLAGSASYFAGAAQRHARNRIYRTTLAELSALSDREIADLGLSRPDFRNIAWEAAVARTMR</sequence>
<reference evidence="2 3" key="1">
    <citation type="submission" date="2020-02" db="EMBL/GenBank/DDBJ databases">
        <title>Genome sequence of Roseobacter ponti.</title>
        <authorList>
            <person name="Hollensteiner J."/>
            <person name="Schneider D."/>
            <person name="Poehlein A."/>
            <person name="Daniel R."/>
        </authorList>
    </citation>
    <scope>NUCLEOTIDE SEQUENCE [LARGE SCALE GENOMIC DNA]</scope>
    <source>
        <strain evidence="2 3">DSM 106830</strain>
    </source>
</reference>
<evidence type="ECO:0000259" key="1">
    <source>
        <dbReference type="Pfam" id="PF06568"/>
    </source>
</evidence>
<organism evidence="2 3">
    <name type="scientific">Roseobacter ponti</name>
    <dbReference type="NCBI Taxonomy" id="1891787"/>
    <lineage>
        <taxon>Bacteria</taxon>
        <taxon>Pseudomonadati</taxon>
        <taxon>Pseudomonadota</taxon>
        <taxon>Alphaproteobacteria</taxon>
        <taxon>Rhodobacterales</taxon>
        <taxon>Roseobacteraceae</taxon>
        <taxon>Roseobacter</taxon>
    </lineage>
</organism>
<dbReference type="EMBL" id="CP048788">
    <property type="protein sequence ID" value="QJF53135.1"/>
    <property type="molecule type" value="Genomic_DNA"/>
</dbReference>
<keyword evidence="3" id="KW-1185">Reference proteome</keyword>
<name>A0A858SWR1_9RHOB</name>
<dbReference type="KEGG" id="rpon:G3256_06175"/>
<dbReference type="Proteomes" id="UP000503308">
    <property type="component" value="Chromosome"/>
</dbReference>
<feature type="domain" description="YjiS-like" evidence="1">
    <location>
        <begin position="28"/>
        <end position="58"/>
    </location>
</feature>
<protein>
    <submittedName>
        <fullName evidence="2">DUF1127 domain-containing protein</fullName>
    </submittedName>
</protein>
<dbReference type="AlphaFoldDB" id="A0A858SWR1"/>
<gene>
    <name evidence="2" type="ORF">G3256_06175</name>
</gene>